<accession>A0A432ZZ95</accession>
<reference evidence="1 2" key="1">
    <citation type="journal article" date="2018" name="New Phytol.">
        <title>Phylogenomics of Endogonaceae and evolution of mycorrhizas within Mucoromycota.</title>
        <authorList>
            <person name="Chang Y."/>
            <person name="Desiro A."/>
            <person name="Na H."/>
            <person name="Sandor L."/>
            <person name="Lipzen A."/>
            <person name="Clum A."/>
            <person name="Barry K."/>
            <person name="Grigoriev I.V."/>
            <person name="Martin F.M."/>
            <person name="Stajich J.E."/>
            <person name="Smith M.E."/>
            <person name="Bonito G."/>
            <person name="Spatafora J.W."/>
        </authorList>
    </citation>
    <scope>NUCLEOTIDE SEQUENCE [LARGE SCALE GENOMIC DNA]</scope>
    <source>
        <strain evidence="1 2">GMNB39</strain>
    </source>
</reference>
<dbReference type="OrthoDB" id="2436898at2759"/>
<dbReference type="EMBL" id="RBNI01025821">
    <property type="protein sequence ID" value="RUO95794.1"/>
    <property type="molecule type" value="Genomic_DNA"/>
</dbReference>
<dbReference type="AlphaFoldDB" id="A0A432ZZ95"/>
<sequence>MTLEFLKIYCNSLPVSFKNLRNIIQKLQKEAILADQTTIITALSLLKKRCVNYSLERIYNMDETGLFYQ</sequence>
<evidence type="ECO:0000313" key="2">
    <source>
        <dbReference type="Proteomes" id="UP000268093"/>
    </source>
</evidence>
<keyword evidence="2" id="KW-1185">Reference proteome</keyword>
<organism evidence="1 2">
    <name type="scientific">Jimgerdemannia flammicorona</name>
    <dbReference type="NCBI Taxonomy" id="994334"/>
    <lineage>
        <taxon>Eukaryota</taxon>
        <taxon>Fungi</taxon>
        <taxon>Fungi incertae sedis</taxon>
        <taxon>Mucoromycota</taxon>
        <taxon>Mucoromycotina</taxon>
        <taxon>Endogonomycetes</taxon>
        <taxon>Endogonales</taxon>
        <taxon>Endogonaceae</taxon>
        <taxon>Jimgerdemannia</taxon>
    </lineage>
</organism>
<proteinExistence type="predicted"/>
<name>A0A432ZZ95_9FUNG</name>
<gene>
    <name evidence="1" type="ORF">BC936DRAFT_143209</name>
</gene>
<dbReference type="Proteomes" id="UP000268093">
    <property type="component" value="Unassembled WGS sequence"/>
</dbReference>
<evidence type="ECO:0000313" key="1">
    <source>
        <dbReference type="EMBL" id="RUO95794.1"/>
    </source>
</evidence>
<protein>
    <submittedName>
        <fullName evidence="1">Uncharacterized protein</fullName>
    </submittedName>
</protein>
<comment type="caution">
    <text evidence="1">The sequence shown here is derived from an EMBL/GenBank/DDBJ whole genome shotgun (WGS) entry which is preliminary data.</text>
</comment>